<evidence type="ECO:0000313" key="2">
    <source>
        <dbReference type="Proteomes" id="UP000465112"/>
    </source>
</evidence>
<proteinExistence type="predicted"/>
<protein>
    <submittedName>
        <fullName evidence="1">Uncharacterized protein</fullName>
    </submittedName>
</protein>
<gene>
    <name evidence="1" type="ORF">PFLUV_G00256780</name>
</gene>
<dbReference type="EMBL" id="VHII01000022">
    <property type="protein sequence ID" value="KAF1373097.1"/>
    <property type="molecule type" value="Genomic_DNA"/>
</dbReference>
<reference evidence="1 2" key="1">
    <citation type="submission" date="2019-06" db="EMBL/GenBank/DDBJ databases">
        <title>A chromosome-scale genome assembly of the European perch, Perca fluviatilis.</title>
        <authorList>
            <person name="Roques C."/>
            <person name="Zahm M."/>
            <person name="Cabau C."/>
            <person name="Klopp C."/>
            <person name="Bouchez O."/>
            <person name="Donnadieu C."/>
            <person name="Kuhl H."/>
            <person name="Gislard M."/>
            <person name="Guendouz S."/>
            <person name="Journot L."/>
            <person name="Haffray P."/>
            <person name="Bestin A."/>
            <person name="Morvezen R."/>
            <person name="Feron R."/>
            <person name="Wen M."/>
            <person name="Jouanno E."/>
            <person name="Herpin A."/>
            <person name="Schartl M."/>
            <person name="Postlethwait J."/>
            <person name="Schaerlinger B."/>
            <person name="Chardard D."/>
            <person name="Lecocq T."/>
            <person name="Poncet C."/>
            <person name="Jaffrelo L."/>
            <person name="Lampietro C."/>
            <person name="Guiguen Y."/>
        </authorList>
    </citation>
    <scope>NUCLEOTIDE SEQUENCE [LARGE SCALE GENOMIC DNA]</scope>
    <source>
        <tissue evidence="1">Blood</tissue>
    </source>
</reference>
<dbReference type="Proteomes" id="UP000465112">
    <property type="component" value="Chromosome 22"/>
</dbReference>
<sequence>MGGALQQPLWFVRLYRTRGRWGGATSYQPPRSDWLPILTRHSCDCFLQRKLLSLENKAGLISCRGTNDQEWRFLFGPDTEDVLKSRLKVPNAQTRGPLLELLLCIKN</sequence>
<keyword evidence="2" id="KW-1185">Reference proteome</keyword>
<accession>A0A6A5DNK8</accession>
<dbReference type="AlphaFoldDB" id="A0A6A5DNK8"/>
<comment type="caution">
    <text evidence="1">The sequence shown here is derived from an EMBL/GenBank/DDBJ whole genome shotgun (WGS) entry which is preliminary data.</text>
</comment>
<evidence type="ECO:0000313" key="1">
    <source>
        <dbReference type="EMBL" id="KAF1373097.1"/>
    </source>
</evidence>
<organism evidence="1 2">
    <name type="scientific">Perca fluviatilis</name>
    <name type="common">European perch</name>
    <dbReference type="NCBI Taxonomy" id="8168"/>
    <lineage>
        <taxon>Eukaryota</taxon>
        <taxon>Metazoa</taxon>
        <taxon>Chordata</taxon>
        <taxon>Craniata</taxon>
        <taxon>Vertebrata</taxon>
        <taxon>Euteleostomi</taxon>
        <taxon>Actinopterygii</taxon>
        <taxon>Neopterygii</taxon>
        <taxon>Teleostei</taxon>
        <taxon>Neoteleostei</taxon>
        <taxon>Acanthomorphata</taxon>
        <taxon>Eupercaria</taxon>
        <taxon>Perciformes</taxon>
        <taxon>Percoidei</taxon>
        <taxon>Percidae</taxon>
        <taxon>Percinae</taxon>
        <taxon>Perca</taxon>
    </lineage>
</organism>
<name>A0A6A5DNK8_PERFL</name>